<accession>A0A9N9VQ39</accession>
<protein>
    <recommendedName>
        <fullName evidence="1">2EXR domain-containing protein</fullName>
    </recommendedName>
</protein>
<evidence type="ECO:0000313" key="3">
    <source>
        <dbReference type="Proteomes" id="UP000696573"/>
    </source>
</evidence>
<organism evidence="2 3">
    <name type="scientific">Clonostachys rhizophaga</name>
    <dbReference type="NCBI Taxonomy" id="160324"/>
    <lineage>
        <taxon>Eukaryota</taxon>
        <taxon>Fungi</taxon>
        <taxon>Dikarya</taxon>
        <taxon>Ascomycota</taxon>
        <taxon>Pezizomycotina</taxon>
        <taxon>Sordariomycetes</taxon>
        <taxon>Hypocreomycetidae</taxon>
        <taxon>Hypocreales</taxon>
        <taxon>Bionectriaceae</taxon>
        <taxon>Clonostachys</taxon>
    </lineage>
</organism>
<feature type="domain" description="2EXR" evidence="1">
    <location>
        <begin position="7"/>
        <end position="122"/>
    </location>
</feature>
<dbReference type="InterPro" id="IPR045518">
    <property type="entry name" value="2EXR"/>
</dbReference>
<comment type="caution">
    <text evidence="2">The sequence shown here is derived from an EMBL/GenBank/DDBJ whole genome shotgun (WGS) entry which is preliminary data.</text>
</comment>
<keyword evidence="3" id="KW-1185">Reference proteome</keyword>
<proteinExistence type="predicted"/>
<gene>
    <name evidence="2" type="ORF">CRHIZ90672A_00001731</name>
</gene>
<dbReference type="AlphaFoldDB" id="A0A9N9VQ39"/>
<dbReference type="Pfam" id="PF20150">
    <property type="entry name" value="2EXR"/>
    <property type="match status" value="1"/>
</dbReference>
<dbReference type="OrthoDB" id="5133224at2759"/>
<dbReference type="Proteomes" id="UP000696573">
    <property type="component" value="Unassembled WGS sequence"/>
</dbReference>
<name>A0A9N9VQ39_9HYPO</name>
<dbReference type="EMBL" id="CABFNQ020000730">
    <property type="protein sequence ID" value="CAH0027764.1"/>
    <property type="molecule type" value="Genomic_DNA"/>
</dbReference>
<sequence>MPHLSSFVLFPRLPPELRHVIWQQTLPDNAPTLYLHTRRRSISTPLTGSDRIGSDHSENGGCNLISHQSSLADVHLELPLFFVNREANRIAAAWIREQGILMTLCEDSQNHAFLRPYDMDRDTVYIPSDEIDQLSSSLPSMFGHICCSEPNLARIAVPKEVLYQDSSILAELLSLFLMETLYVIVGIQPGSRDGDDIHLSGGRWELASPQSNMALVWNRSRGCFHWREGESVGSEELHGRMEQASKELIRALDWIKVDRFEILPVSAVRTT</sequence>
<evidence type="ECO:0000259" key="1">
    <source>
        <dbReference type="Pfam" id="PF20150"/>
    </source>
</evidence>
<reference evidence="2" key="1">
    <citation type="submission" date="2021-10" db="EMBL/GenBank/DDBJ databases">
        <authorList>
            <person name="Piombo E."/>
        </authorList>
    </citation>
    <scope>NUCLEOTIDE SEQUENCE</scope>
</reference>
<evidence type="ECO:0000313" key="2">
    <source>
        <dbReference type="EMBL" id="CAH0027764.1"/>
    </source>
</evidence>